<reference evidence="2 3" key="1">
    <citation type="journal article" date="2015" name="Sci. Rep.">
        <title>The power of single molecule real-time sequencing technology in the de novo assembly of a eukaryotic genome.</title>
        <authorList>
            <person name="Sakai H."/>
            <person name="Naito K."/>
            <person name="Ogiso-Tanaka E."/>
            <person name="Takahashi Y."/>
            <person name="Iseki K."/>
            <person name="Muto C."/>
            <person name="Satou K."/>
            <person name="Teruya K."/>
            <person name="Shiroma A."/>
            <person name="Shimoji M."/>
            <person name="Hirano T."/>
            <person name="Itoh T."/>
            <person name="Kaga A."/>
            <person name="Tomooka N."/>
        </authorList>
    </citation>
    <scope>NUCLEOTIDE SEQUENCE [LARGE SCALE GENOMIC DNA]</scope>
    <source>
        <strain evidence="3">cv. Shumari</strain>
    </source>
</reference>
<dbReference type="PANTHER" id="PTHR35986:SF1">
    <property type="entry name" value="OS10G0430800 PROTEIN"/>
    <property type="match status" value="1"/>
</dbReference>
<dbReference type="AlphaFoldDB" id="A0A0S3T6B0"/>
<feature type="compositionally biased region" description="Polar residues" evidence="1">
    <location>
        <begin position="275"/>
        <end position="286"/>
    </location>
</feature>
<gene>
    <name evidence="2" type="primary">Vigan.10G239900</name>
    <name evidence="2" type="ORF">VIGAN_10239900</name>
</gene>
<organism evidence="2 3">
    <name type="scientific">Vigna angularis var. angularis</name>
    <dbReference type="NCBI Taxonomy" id="157739"/>
    <lineage>
        <taxon>Eukaryota</taxon>
        <taxon>Viridiplantae</taxon>
        <taxon>Streptophyta</taxon>
        <taxon>Embryophyta</taxon>
        <taxon>Tracheophyta</taxon>
        <taxon>Spermatophyta</taxon>
        <taxon>Magnoliopsida</taxon>
        <taxon>eudicotyledons</taxon>
        <taxon>Gunneridae</taxon>
        <taxon>Pentapetalae</taxon>
        <taxon>rosids</taxon>
        <taxon>fabids</taxon>
        <taxon>Fabales</taxon>
        <taxon>Fabaceae</taxon>
        <taxon>Papilionoideae</taxon>
        <taxon>50 kb inversion clade</taxon>
        <taxon>NPAAA clade</taxon>
        <taxon>indigoferoid/millettioid clade</taxon>
        <taxon>Phaseoleae</taxon>
        <taxon>Vigna</taxon>
    </lineage>
</organism>
<feature type="compositionally biased region" description="Basic residues" evidence="1">
    <location>
        <begin position="287"/>
        <end position="300"/>
    </location>
</feature>
<feature type="region of interest" description="Disordered" evidence="1">
    <location>
        <begin position="272"/>
        <end position="314"/>
    </location>
</feature>
<evidence type="ECO:0000256" key="1">
    <source>
        <dbReference type="SAM" id="MobiDB-lite"/>
    </source>
</evidence>
<keyword evidence="3" id="KW-1185">Reference proteome</keyword>
<feature type="compositionally biased region" description="Basic and acidic residues" evidence="1">
    <location>
        <begin position="203"/>
        <end position="226"/>
    </location>
</feature>
<feature type="region of interest" description="Disordered" evidence="1">
    <location>
        <begin position="201"/>
        <end position="241"/>
    </location>
</feature>
<dbReference type="OrthoDB" id="1899410at2759"/>
<dbReference type="Proteomes" id="UP000291084">
    <property type="component" value="Chromosome 10"/>
</dbReference>
<evidence type="ECO:0000313" key="2">
    <source>
        <dbReference type="EMBL" id="BAU00778.1"/>
    </source>
</evidence>
<sequence>MLYFLTLYIYFSFKEGETDTERKQEEKGTVMSFIGVWADLEKVIISKKENLTPREANILHSWKTRFLSDFSASALAGGAAAWTATRNLGKAQALQVNLPGTPFSLSKAIRAYLSVGAGTICGHWLGNRILYSRADLILAMDGSTLQKELANIMVTKYQNDPSVMRLISKHFYLERIFDDSSNNPKLRWRYRNFFSEAVHGRRTHDQDSYDKSEDHSRYDSNDKSQGRSENVTNSKKPNHEMKHTFINTAPDTMWESDPLDCVFGYAHPLEETIHSDSPNKQPSRTQNRAHRRSRRWRRMRNHEDLSNSEPTAAV</sequence>
<name>A0A0S3T6B0_PHAAN</name>
<accession>A0A0S3T6B0</accession>
<evidence type="ECO:0000313" key="3">
    <source>
        <dbReference type="Proteomes" id="UP000291084"/>
    </source>
</evidence>
<protein>
    <submittedName>
        <fullName evidence="2">Uncharacterized protein</fullName>
    </submittedName>
</protein>
<dbReference type="PANTHER" id="PTHR35986">
    <property type="entry name" value="EXPRESSED PROTEIN"/>
    <property type="match status" value="1"/>
</dbReference>
<dbReference type="EMBL" id="AP015043">
    <property type="protein sequence ID" value="BAU00778.1"/>
    <property type="molecule type" value="Genomic_DNA"/>
</dbReference>
<proteinExistence type="predicted"/>